<accession>A0A3D9HTT5</accession>
<dbReference type="EMBL" id="QRDW01000002">
    <property type="protein sequence ID" value="RED52286.1"/>
    <property type="molecule type" value="Genomic_DNA"/>
</dbReference>
<dbReference type="Proteomes" id="UP000256845">
    <property type="component" value="Unassembled WGS sequence"/>
</dbReference>
<dbReference type="RefSeq" id="WP_115935835.1">
    <property type="nucleotide sequence ID" value="NZ_QRDW01000002.1"/>
</dbReference>
<dbReference type="AlphaFoldDB" id="A0A3D9HTT5"/>
<evidence type="ECO:0000313" key="1">
    <source>
        <dbReference type="EMBL" id="RED52286.1"/>
    </source>
</evidence>
<sequence length="68" mass="7681">MAATAKYESSVETPLPQPAQAYLVRDEVIRDFKEKLFGDLSTLEDEGKLQDAEETLDMLATILDHRLL</sequence>
<comment type="caution">
    <text evidence="1">The sequence shown here is derived from an EMBL/GenBank/DDBJ whole genome shotgun (WGS) entry which is preliminary data.</text>
</comment>
<name>A0A3D9HTT5_9PROT</name>
<protein>
    <submittedName>
        <fullName evidence="1">Uncharacterized protein</fullName>
    </submittedName>
</protein>
<reference evidence="1 2" key="1">
    <citation type="submission" date="2018-07" db="EMBL/GenBank/DDBJ databases">
        <title>Genomic Encyclopedia of Type Strains, Phase III (KMG-III): the genomes of soil and plant-associated and newly described type strains.</title>
        <authorList>
            <person name="Whitman W."/>
        </authorList>
    </citation>
    <scope>NUCLEOTIDE SEQUENCE [LARGE SCALE GENOMIC DNA]</scope>
    <source>
        <strain evidence="1 2">CECT 8488</strain>
    </source>
</reference>
<organism evidence="1 2">
    <name type="scientific">Aestuariispira insulae</name>
    <dbReference type="NCBI Taxonomy" id="1461337"/>
    <lineage>
        <taxon>Bacteria</taxon>
        <taxon>Pseudomonadati</taxon>
        <taxon>Pseudomonadota</taxon>
        <taxon>Alphaproteobacteria</taxon>
        <taxon>Rhodospirillales</taxon>
        <taxon>Kiloniellaceae</taxon>
        <taxon>Aestuariispira</taxon>
    </lineage>
</organism>
<keyword evidence="2" id="KW-1185">Reference proteome</keyword>
<proteinExistence type="predicted"/>
<evidence type="ECO:0000313" key="2">
    <source>
        <dbReference type="Proteomes" id="UP000256845"/>
    </source>
</evidence>
<gene>
    <name evidence="1" type="ORF">DFP90_102305</name>
</gene>